<evidence type="ECO:0000313" key="1">
    <source>
        <dbReference type="EMBL" id="ADC52241.1"/>
    </source>
</evidence>
<evidence type="ECO:0000313" key="2">
    <source>
        <dbReference type="Proteomes" id="UP000001544"/>
    </source>
</evidence>
<keyword evidence="1" id="KW-0614">Plasmid</keyword>
<organism evidence="1 2">
    <name type="scientific">Alkalihalophilus pseudofirmus (strain ATCC BAA-2126 / JCM 17055 / OF4)</name>
    <name type="common">Bacillus pseudofirmus</name>
    <dbReference type="NCBI Taxonomy" id="398511"/>
    <lineage>
        <taxon>Bacteria</taxon>
        <taxon>Bacillati</taxon>
        <taxon>Bacillota</taxon>
        <taxon>Bacilli</taxon>
        <taxon>Bacillales</taxon>
        <taxon>Bacillaceae</taxon>
        <taxon>Alkalihalophilus</taxon>
    </lineage>
</organism>
<accession>D3G1L5</accession>
<name>D3G1L5_ALKPO</name>
<sequence>MGEIFGDDVLAKAISGWLNHHMTSINNGGKGRY</sequence>
<dbReference type="AlphaFoldDB" id="D3G1L5"/>
<reference evidence="1 2" key="1">
    <citation type="journal article" date="2011" name="Environ. Microbiol.">
        <title>Genome of alkaliphilic Bacillus pseudofirmus OF4 reveals adaptations that support the ability to grow in an external pH range from 7.5 to 11.4.</title>
        <authorList>
            <person name="Janto B."/>
            <person name="Ahmed A."/>
            <person name="Ito M."/>
            <person name="Liu J."/>
            <person name="Hicks D.B."/>
            <person name="Pagni S."/>
            <person name="Fackelmayer O.J."/>
            <person name="Smith T.A."/>
            <person name="Earl J."/>
            <person name="Elbourne L.D."/>
            <person name="Hassan K."/>
            <person name="Paulsen I.T."/>
            <person name="Kolsto A.B."/>
            <person name="Tourasse N.J."/>
            <person name="Ehrlich G.D."/>
            <person name="Boissy R."/>
            <person name="Ivey D.M."/>
            <person name="Li G."/>
            <person name="Xue Y."/>
            <person name="Ma Y."/>
            <person name="Hu F.Z."/>
            <person name="Krulwich T.A."/>
        </authorList>
    </citation>
    <scope>NUCLEOTIDE SEQUENCE [LARGE SCALE GENOMIC DNA]</scope>
    <source>
        <strain evidence="2">ATCC BAA-2126 / JCM 17055 / OF4</strain>
    </source>
</reference>
<protein>
    <submittedName>
        <fullName evidence="1">Uncharacterized protein</fullName>
    </submittedName>
</protein>
<gene>
    <name evidence="1" type="ordered locus">BpOF4_21229</name>
</gene>
<proteinExistence type="predicted"/>
<dbReference type="Proteomes" id="UP000001544">
    <property type="component" value="Plasmid pBpOF4-01"/>
</dbReference>
<dbReference type="EMBL" id="CP001879">
    <property type="protein sequence ID" value="ADC52241.1"/>
    <property type="molecule type" value="Genomic_DNA"/>
</dbReference>
<dbReference type="KEGG" id="bpf:BpOF4_21229"/>
<keyword evidence="2" id="KW-1185">Reference proteome</keyword>
<geneLocation type="plasmid" evidence="1 2">
    <name>pBpOF4-01</name>
</geneLocation>
<dbReference type="HOGENOM" id="CLU_3380570_0_0_9"/>